<dbReference type="InterPro" id="IPR026881">
    <property type="entry name" value="WYL_dom"/>
</dbReference>
<dbReference type="PROSITE" id="PS51000">
    <property type="entry name" value="HTH_DEOR_2"/>
    <property type="match status" value="1"/>
</dbReference>
<keyword evidence="5" id="KW-1185">Reference proteome</keyword>
<proteinExistence type="predicted"/>
<dbReference type="AlphaFoldDB" id="A0A0D7X050"/>
<accession>A0A0D7X050</accession>
<dbReference type="RefSeq" id="WP_044646999.1">
    <property type="nucleotide sequence ID" value="NZ_JTHP01000030.1"/>
</dbReference>
<evidence type="ECO:0000313" key="4">
    <source>
        <dbReference type="EMBL" id="KJD44775.1"/>
    </source>
</evidence>
<dbReference type="EMBL" id="JTHP01000030">
    <property type="protein sequence ID" value="KJD44775.1"/>
    <property type="molecule type" value="Genomic_DNA"/>
</dbReference>
<dbReference type="PATRIC" id="fig|159743.3.peg.3445"/>
<gene>
    <name evidence="4" type="ORF">QD47_15475</name>
</gene>
<dbReference type="Proteomes" id="UP000032534">
    <property type="component" value="Unassembled WGS sequence"/>
</dbReference>
<dbReference type="GO" id="GO:0003700">
    <property type="term" value="F:DNA-binding transcription factor activity"/>
    <property type="evidence" value="ECO:0007669"/>
    <property type="project" value="InterPro"/>
</dbReference>
<dbReference type="InterPro" id="IPR036390">
    <property type="entry name" value="WH_DNA-bd_sf"/>
</dbReference>
<dbReference type="PROSITE" id="PS52050">
    <property type="entry name" value="WYL"/>
    <property type="match status" value="1"/>
</dbReference>
<dbReference type="Pfam" id="PF08279">
    <property type="entry name" value="HTH_11"/>
    <property type="match status" value="1"/>
</dbReference>
<evidence type="ECO:0000256" key="1">
    <source>
        <dbReference type="ARBA" id="ARBA00023015"/>
    </source>
</evidence>
<reference evidence="4 5" key="1">
    <citation type="submission" date="2014-11" db="EMBL/GenBank/DDBJ databases">
        <title>Draft Genome Sequences of Paenibacillus polymyxa NRRL B-30509 and Paenibacillus terrae NRRL B-30644, Strains from a Poultry Environment that Produce Tridecaptin A and Paenicidins.</title>
        <authorList>
            <person name="van Belkum M.J."/>
            <person name="Lohans C.T."/>
            <person name="Vederas J.C."/>
        </authorList>
    </citation>
    <scope>NUCLEOTIDE SEQUENCE [LARGE SCALE GENOMIC DNA]</scope>
    <source>
        <strain evidence="4 5">NRRL B-30644</strain>
    </source>
</reference>
<sequence length="324" mass="36591">MKIDRLLSIVILLLKKNRIQAKELADLYEVSIRTIYRDIEAISLAGIPVVTYQGANGGIGLMDGYRLDRSVLTDGDVKDIVMGLQSLSSSLGGPNVTRLLDKFESIIPDSGKAKFSVNTTQFIVDHSGWGNQSAQESKLVKVKEALSQSRTIAFTYRNAQGAVTARKVEPHTLVLKGQQWFVYAYCLDKEQFRLFKLSRMSDPVVTESAFTRRDLSYEKLPWNEERLAAVKTVQPFTLQFNHKSRHLAEDWFGVEALTEQEEGMYTVSVPFPEDAWMYGFILSLGPDVIVKEPAHLREKIRDMALRIASNYGESPIENLEKHSI</sequence>
<dbReference type="OrthoDB" id="9815009at2"/>
<protein>
    <submittedName>
        <fullName evidence="4">Transcriptional regulator</fullName>
    </submittedName>
</protein>
<dbReference type="SUPFAM" id="SSF46785">
    <property type="entry name" value="Winged helix' DNA-binding domain"/>
    <property type="match status" value="1"/>
</dbReference>
<evidence type="ECO:0000259" key="3">
    <source>
        <dbReference type="PROSITE" id="PS51000"/>
    </source>
</evidence>
<dbReference type="InterPro" id="IPR036388">
    <property type="entry name" value="WH-like_DNA-bd_sf"/>
</dbReference>
<evidence type="ECO:0000313" key="5">
    <source>
        <dbReference type="Proteomes" id="UP000032534"/>
    </source>
</evidence>
<dbReference type="PANTHER" id="PTHR34580">
    <property type="match status" value="1"/>
</dbReference>
<dbReference type="InterPro" id="IPR028349">
    <property type="entry name" value="PafC-like"/>
</dbReference>
<dbReference type="InterPro" id="IPR051534">
    <property type="entry name" value="CBASS_pafABC_assoc_protein"/>
</dbReference>
<evidence type="ECO:0000256" key="2">
    <source>
        <dbReference type="ARBA" id="ARBA00023163"/>
    </source>
</evidence>
<dbReference type="Gene3D" id="1.10.10.10">
    <property type="entry name" value="Winged helix-like DNA-binding domain superfamily/Winged helix DNA-binding domain"/>
    <property type="match status" value="1"/>
</dbReference>
<comment type="caution">
    <text evidence="4">The sequence shown here is derived from an EMBL/GenBank/DDBJ whole genome shotgun (WGS) entry which is preliminary data.</text>
</comment>
<dbReference type="PANTHER" id="PTHR34580:SF1">
    <property type="entry name" value="PROTEIN PAFC"/>
    <property type="match status" value="1"/>
</dbReference>
<keyword evidence="1" id="KW-0805">Transcription regulation</keyword>
<dbReference type="InterPro" id="IPR001034">
    <property type="entry name" value="DeoR_HTH"/>
</dbReference>
<organism evidence="4 5">
    <name type="scientific">Paenibacillus terrae</name>
    <dbReference type="NCBI Taxonomy" id="159743"/>
    <lineage>
        <taxon>Bacteria</taxon>
        <taxon>Bacillati</taxon>
        <taxon>Bacillota</taxon>
        <taxon>Bacilli</taxon>
        <taxon>Bacillales</taxon>
        <taxon>Paenibacillaceae</taxon>
        <taxon>Paenibacillus</taxon>
    </lineage>
</organism>
<name>A0A0D7X050_9BACL</name>
<dbReference type="InterPro" id="IPR057727">
    <property type="entry name" value="WCX_dom"/>
</dbReference>
<feature type="domain" description="HTH deoR-type" evidence="3">
    <location>
        <begin position="2"/>
        <end position="57"/>
    </location>
</feature>
<keyword evidence="2" id="KW-0804">Transcription</keyword>
<dbReference type="PIRSF" id="PIRSF016838">
    <property type="entry name" value="PafC"/>
    <property type="match status" value="1"/>
</dbReference>
<dbReference type="InterPro" id="IPR013196">
    <property type="entry name" value="HTH_11"/>
</dbReference>
<dbReference type="Pfam" id="PF25583">
    <property type="entry name" value="WCX"/>
    <property type="match status" value="1"/>
</dbReference>
<dbReference type="Pfam" id="PF13280">
    <property type="entry name" value="WYL"/>
    <property type="match status" value="1"/>
</dbReference>